<protein>
    <submittedName>
        <fullName evidence="2">Uncharacterized protein</fullName>
    </submittedName>
</protein>
<keyword evidence="1" id="KW-0732">Signal</keyword>
<sequence>MEMTVFLLVSVAALLDGSPVTAPAHDLNLNHIIDLAVKYNQSLAKDAFFCKVHDILHSHDKFGKSNEAEKKLVKNLERYIKDKKMNCEVILKTVEKSNVTRPIPDLLGRLTACIQRKNLNGDTSS</sequence>
<accession>A0A3B5ADB3</accession>
<reference evidence="2" key="1">
    <citation type="submission" date="2023-09" db="UniProtKB">
        <authorList>
            <consortium name="Ensembl"/>
        </authorList>
    </citation>
    <scope>IDENTIFICATION</scope>
</reference>
<evidence type="ECO:0000256" key="1">
    <source>
        <dbReference type="SAM" id="SignalP"/>
    </source>
</evidence>
<proteinExistence type="predicted"/>
<dbReference type="Ensembl" id="ENSSPAT00000016114.1">
    <property type="protein sequence ID" value="ENSSPAP00000015859.1"/>
    <property type="gene ID" value="ENSSPAG00000011949.1"/>
</dbReference>
<dbReference type="AlphaFoldDB" id="A0A3B5ADB3"/>
<feature type="chain" id="PRO_5017299658" evidence="1">
    <location>
        <begin position="18"/>
        <end position="125"/>
    </location>
</feature>
<name>A0A3B5ADB3_9TELE</name>
<evidence type="ECO:0000313" key="2">
    <source>
        <dbReference type="Ensembl" id="ENSSPAP00000015859.1"/>
    </source>
</evidence>
<feature type="signal peptide" evidence="1">
    <location>
        <begin position="1"/>
        <end position="17"/>
    </location>
</feature>
<dbReference type="GeneTree" id="ENSGT00940000176998"/>
<organism evidence="2">
    <name type="scientific">Stegastes partitus</name>
    <name type="common">bicolor damselfish</name>
    <dbReference type="NCBI Taxonomy" id="144197"/>
    <lineage>
        <taxon>Eukaryota</taxon>
        <taxon>Metazoa</taxon>
        <taxon>Chordata</taxon>
        <taxon>Craniata</taxon>
        <taxon>Vertebrata</taxon>
        <taxon>Euteleostomi</taxon>
        <taxon>Actinopterygii</taxon>
        <taxon>Neopterygii</taxon>
        <taxon>Teleostei</taxon>
        <taxon>Neoteleostei</taxon>
        <taxon>Acanthomorphata</taxon>
        <taxon>Ovalentaria</taxon>
        <taxon>Pomacentridae</taxon>
        <taxon>Stegastes</taxon>
    </lineage>
</organism>